<evidence type="ECO:0000313" key="2">
    <source>
        <dbReference type="Proteomes" id="UP001371456"/>
    </source>
</evidence>
<accession>A0AAN8TYJ0</accession>
<sequence length="27" mass="2898">MQALQFSLASGDSGEGCADSIQYIYRS</sequence>
<reference evidence="1 2" key="1">
    <citation type="submission" date="2024-02" db="EMBL/GenBank/DDBJ databases">
        <title>de novo genome assembly of Solanum bulbocastanum strain 11H21.</title>
        <authorList>
            <person name="Hosaka A.J."/>
        </authorList>
    </citation>
    <scope>NUCLEOTIDE SEQUENCE [LARGE SCALE GENOMIC DNA]</scope>
    <source>
        <tissue evidence="1">Young leaves</tissue>
    </source>
</reference>
<dbReference type="Proteomes" id="UP001371456">
    <property type="component" value="Unassembled WGS sequence"/>
</dbReference>
<comment type="caution">
    <text evidence="1">The sequence shown here is derived from an EMBL/GenBank/DDBJ whole genome shotgun (WGS) entry which is preliminary data.</text>
</comment>
<proteinExistence type="predicted"/>
<name>A0AAN8TYJ0_SOLBU</name>
<protein>
    <submittedName>
        <fullName evidence="1">Uncharacterized protein</fullName>
    </submittedName>
</protein>
<gene>
    <name evidence="1" type="ORF">RDI58_008947</name>
</gene>
<organism evidence="1 2">
    <name type="scientific">Solanum bulbocastanum</name>
    <name type="common">Wild potato</name>
    <dbReference type="NCBI Taxonomy" id="147425"/>
    <lineage>
        <taxon>Eukaryota</taxon>
        <taxon>Viridiplantae</taxon>
        <taxon>Streptophyta</taxon>
        <taxon>Embryophyta</taxon>
        <taxon>Tracheophyta</taxon>
        <taxon>Spermatophyta</taxon>
        <taxon>Magnoliopsida</taxon>
        <taxon>eudicotyledons</taxon>
        <taxon>Gunneridae</taxon>
        <taxon>Pentapetalae</taxon>
        <taxon>asterids</taxon>
        <taxon>lamiids</taxon>
        <taxon>Solanales</taxon>
        <taxon>Solanaceae</taxon>
        <taxon>Solanoideae</taxon>
        <taxon>Solaneae</taxon>
        <taxon>Solanum</taxon>
    </lineage>
</organism>
<dbReference type="EMBL" id="JBANQN010000003">
    <property type="protein sequence ID" value="KAK6795494.1"/>
    <property type="molecule type" value="Genomic_DNA"/>
</dbReference>
<keyword evidence="2" id="KW-1185">Reference proteome</keyword>
<evidence type="ECO:0000313" key="1">
    <source>
        <dbReference type="EMBL" id="KAK6795494.1"/>
    </source>
</evidence>
<dbReference type="AlphaFoldDB" id="A0AAN8TYJ0"/>